<evidence type="ECO:0000313" key="8">
    <source>
        <dbReference type="EMBL" id="RLV50807.1"/>
    </source>
</evidence>
<comment type="similarity">
    <text evidence="2">Belongs to the UPF0410 family.</text>
</comment>
<evidence type="ECO:0000256" key="5">
    <source>
        <dbReference type="ARBA" id="ARBA00022989"/>
    </source>
</evidence>
<evidence type="ECO:0000256" key="3">
    <source>
        <dbReference type="ARBA" id="ARBA00022475"/>
    </source>
</evidence>
<dbReference type="OrthoDB" id="3483802at2"/>
<feature type="transmembrane region" description="Helical" evidence="7">
    <location>
        <begin position="6"/>
        <end position="24"/>
    </location>
</feature>
<dbReference type="AlphaFoldDB" id="A0A3L8P740"/>
<feature type="transmembrane region" description="Helical" evidence="7">
    <location>
        <begin position="31"/>
        <end position="52"/>
    </location>
</feature>
<evidence type="ECO:0000313" key="9">
    <source>
        <dbReference type="Proteomes" id="UP000281708"/>
    </source>
</evidence>
<keyword evidence="6 7" id="KW-0472">Membrane</keyword>
<comment type="subcellular location">
    <subcellularLocation>
        <location evidence="1">Cell membrane</location>
        <topology evidence="1">Multi-pass membrane protein</topology>
    </subcellularLocation>
</comment>
<comment type="caution">
    <text evidence="8">The sequence shown here is derived from an EMBL/GenBank/DDBJ whole genome shotgun (WGS) entry which is preliminary data.</text>
</comment>
<dbReference type="Proteomes" id="UP000281708">
    <property type="component" value="Unassembled WGS sequence"/>
</dbReference>
<dbReference type="PANTHER" id="PTHR33884:SF3">
    <property type="entry name" value="UPF0410 PROTEIN YMGE"/>
    <property type="match status" value="1"/>
</dbReference>
<evidence type="ECO:0000256" key="6">
    <source>
        <dbReference type="ARBA" id="ARBA00023136"/>
    </source>
</evidence>
<name>A0A3L8P740_9ACTN</name>
<accession>A0A3L8P740</accession>
<protein>
    <submittedName>
        <fullName evidence="8">GlsB/YeaQ/YmgE family stress response membrane protein</fullName>
    </submittedName>
</protein>
<keyword evidence="5 7" id="KW-1133">Transmembrane helix</keyword>
<proteinExistence type="inferred from homology"/>
<sequence length="89" mass="9204">MTVAGIITAIIIGAILGVVGRILAPGKQNIPIWLTIVVGIVAALIGTAIVGPMRDTNGVDWVELIVQVVLAVIGVILAARLYPGNRNRA</sequence>
<dbReference type="InterPro" id="IPR007341">
    <property type="entry name" value="Transgly_assoc"/>
</dbReference>
<reference evidence="8 9" key="1">
    <citation type="submission" date="2018-10" db="EMBL/GenBank/DDBJ databases">
        <title>Marmoricola sp. 4Q3S-7 whole genome shotgun sequence.</title>
        <authorList>
            <person name="Li F."/>
        </authorList>
    </citation>
    <scope>NUCLEOTIDE SEQUENCE [LARGE SCALE GENOMIC DNA]</scope>
    <source>
        <strain evidence="8 9">4Q3S-7</strain>
    </source>
</reference>
<dbReference type="EMBL" id="RDBE01000001">
    <property type="protein sequence ID" value="RLV50807.1"/>
    <property type="molecule type" value="Genomic_DNA"/>
</dbReference>
<keyword evidence="9" id="KW-1185">Reference proteome</keyword>
<evidence type="ECO:0000256" key="2">
    <source>
        <dbReference type="ARBA" id="ARBA00011006"/>
    </source>
</evidence>
<evidence type="ECO:0000256" key="1">
    <source>
        <dbReference type="ARBA" id="ARBA00004651"/>
    </source>
</evidence>
<keyword evidence="4 7" id="KW-0812">Transmembrane</keyword>
<dbReference type="RefSeq" id="WP_121804488.1">
    <property type="nucleotide sequence ID" value="NZ_RDBE01000001.1"/>
</dbReference>
<keyword evidence="3" id="KW-1003">Cell membrane</keyword>
<organism evidence="8 9">
    <name type="scientific">Nocardioides mangrovicus</name>
    <dbReference type="NCBI Taxonomy" id="2478913"/>
    <lineage>
        <taxon>Bacteria</taxon>
        <taxon>Bacillati</taxon>
        <taxon>Actinomycetota</taxon>
        <taxon>Actinomycetes</taxon>
        <taxon>Propionibacteriales</taxon>
        <taxon>Nocardioidaceae</taxon>
        <taxon>Nocardioides</taxon>
    </lineage>
</organism>
<gene>
    <name evidence="8" type="ORF">D9V37_02295</name>
</gene>
<dbReference type="PANTHER" id="PTHR33884">
    <property type="entry name" value="UPF0410 PROTEIN YMGE"/>
    <property type="match status" value="1"/>
</dbReference>
<dbReference type="GO" id="GO:0005886">
    <property type="term" value="C:plasma membrane"/>
    <property type="evidence" value="ECO:0007669"/>
    <property type="project" value="UniProtKB-SubCell"/>
</dbReference>
<evidence type="ECO:0000256" key="4">
    <source>
        <dbReference type="ARBA" id="ARBA00022692"/>
    </source>
</evidence>
<feature type="transmembrane region" description="Helical" evidence="7">
    <location>
        <begin position="64"/>
        <end position="82"/>
    </location>
</feature>
<evidence type="ECO:0000256" key="7">
    <source>
        <dbReference type="SAM" id="Phobius"/>
    </source>
</evidence>